<feature type="compositionally biased region" description="Basic and acidic residues" evidence="2">
    <location>
        <begin position="187"/>
        <end position="198"/>
    </location>
</feature>
<feature type="region of interest" description="Disordered" evidence="2">
    <location>
        <begin position="263"/>
        <end position="318"/>
    </location>
</feature>
<organism evidence="3 4">
    <name type="scientific">Citrus x changshan-huyou</name>
    <dbReference type="NCBI Taxonomy" id="2935761"/>
    <lineage>
        <taxon>Eukaryota</taxon>
        <taxon>Viridiplantae</taxon>
        <taxon>Streptophyta</taxon>
        <taxon>Embryophyta</taxon>
        <taxon>Tracheophyta</taxon>
        <taxon>Spermatophyta</taxon>
        <taxon>Magnoliopsida</taxon>
        <taxon>eudicotyledons</taxon>
        <taxon>Gunneridae</taxon>
        <taxon>Pentapetalae</taxon>
        <taxon>rosids</taxon>
        <taxon>malvids</taxon>
        <taxon>Sapindales</taxon>
        <taxon>Rutaceae</taxon>
        <taxon>Aurantioideae</taxon>
        <taxon>Citrus</taxon>
    </lineage>
</organism>
<evidence type="ECO:0000256" key="2">
    <source>
        <dbReference type="SAM" id="MobiDB-lite"/>
    </source>
</evidence>
<accession>A0AAP0QFQ3</accession>
<proteinExistence type="predicted"/>
<gene>
    <name evidence="3" type="ORF">WN944_018748</name>
</gene>
<dbReference type="EMBL" id="JBCGBO010000007">
    <property type="protein sequence ID" value="KAK9187354.1"/>
    <property type="molecule type" value="Genomic_DNA"/>
</dbReference>
<evidence type="ECO:0008006" key="5">
    <source>
        <dbReference type="Google" id="ProtNLM"/>
    </source>
</evidence>
<comment type="caution">
    <text evidence="3">The sequence shown here is derived from an EMBL/GenBank/DDBJ whole genome shotgun (WGS) entry which is preliminary data.</text>
</comment>
<name>A0AAP0QFQ3_9ROSI</name>
<evidence type="ECO:0000313" key="4">
    <source>
        <dbReference type="Proteomes" id="UP001428341"/>
    </source>
</evidence>
<protein>
    <recommendedName>
        <fullName evidence="5">Retrotransposon gag domain-containing protein</fullName>
    </recommendedName>
</protein>
<keyword evidence="1" id="KW-0175">Coiled coil</keyword>
<sequence length="452" mass="51171">MAPSVDHNDNGFIVMDSNESNDGYKSSAAAMKLQKTTLICHFMVKKVNCLGDILRRDQPYPRRGASLLISEQVGKNLVAGIREQESSARSRVHPLLDHSVSRPPARSQEPFLLKIGAGRPSPYRLMRRALLSENLGTSPLSHNYDSQAPTSESWGKSLLSGSHTRHCSARLEWLRRRLWGAEQKASVNREEKKKKSEETMDVGGGSAQGGDLRLNESVTLREIANEAREKVMYERMEQMEKQMETLTTILHELRNERRGIQEEGMKSGGMTPGHIGRRNNDNMMRGRTTRRFGGEVGNQSLRGESHGGGDQSPGRQVFDDDGVVNVEEKELRQHLHDVEQERDQVAARDPGRAIQLEEEVRRLAQIIDDMQGRSRAPGWRIMLDGESPLSAEIMSAVIPRDFRFPDLKYSRRTDPLVHIERFNDITGVHGLSQAQRCRVFLMSLEGRAREWY</sequence>
<feature type="region of interest" description="Disordered" evidence="2">
    <location>
        <begin position="184"/>
        <end position="211"/>
    </location>
</feature>
<feature type="coiled-coil region" evidence="1">
    <location>
        <begin position="236"/>
        <end position="263"/>
    </location>
</feature>
<feature type="coiled-coil region" evidence="1">
    <location>
        <begin position="324"/>
        <end position="373"/>
    </location>
</feature>
<dbReference type="AlphaFoldDB" id="A0AAP0QFQ3"/>
<evidence type="ECO:0000313" key="3">
    <source>
        <dbReference type="EMBL" id="KAK9187354.1"/>
    </source>
</evidence>
<reference evidence="3 4" key="1">
    <citation type="submission" date="2024-05" db="EMBL/GenBank/DDBJ databases">
        <title>Haplotype-resolved chromosome-level genome assembly of Huyou (Citrus changshanensis).</title>
        <authorList>
            <person name="Miao C."/>
            <person name="Chen W."/>
            <person name="Wu Y."/>
            <person name="Wang L."/>
            <person name="Zhao S."/>
            <person name="Grierson D."/>
            <person name="Xu C."/>
            <person name="Chen K."/>
        </authorList>
    </citation>
    <scope>NUCLEOTIDE SEQUENCE [LARGE SCALE GENOMIC DNA]</scope>
    <source>
        <strain evidence="3">01-14</strain>
        <tissue evidence="3">Leaf</tissue>
    </source>
</reference>
<feature type="region of interest" description="Disordered" evidence="2">
    <location>
        <begin position="140"/>
        <end position="160"/>
    </location>
</feature>
<evidence type="ECO:0000256" key="1">
    <source>
        <dbReference type="SAM" id="Coils"/>
    </source>
</evidence>
<keyword evidence="4" id="KW-1185">Reference proteome</keyword>
<dbReference type="Proteomes" id="UP001428341">
    <property type="component" value="Unassembled WGS sequence"/>
</dbReference>